<sequence>MNSYDDSGSARGHARPTGNSGNSGRGSGDDGHWQSGDGLGGWSDGGQAPAARGSASGGRASVPRASASVPSSPAGSAAVPPSSAGRATVGRASASVPGSSSAGRASVGSASVGSASVGSASVGSASVGSAAAGGRARVGRASVSGPGGPGGTGPGGPGGPGAPGGRGRGKRPERSRRRKMINWAIAGFAVLVILAGAGLVGGTYYTTNVVVPEKINLPLASTIYAADGKTQIAKLGEVNRTFVSIKQIPEFVQRAVASAEDRKFYEHDGVDYVGIARAAWNNFTGGERQGASTITQQYARNAIDGLEGATYARKVREAVMASKLNDEYSKDQIMEMYLNTIYFGRGAYGIEAASYAYFGKTVSKLSVAEGAVLAAVIKQPQPSSTHKGYDPGYNLDAAKERWGYVLQGMVEKTWLTADKKPAEYPKVNALPKDNACFTDCGVNTPLGNVINYVRDEMIGMNIPGCDAANCARLIKDGGFKIRTTINYTRQKELEAAIQRKSKGSELAGQPSNLMAAGVAVNPANGRVEAYYGGDNGTGHDFAGKNIEGGALTGGHAPGSSFKIYTLAAALDSNISLDSRWDARDYEVPGTEIKVINAGRNPPCGQSCTLRQSTISSYNVPFYHITDQIGADKVIDMARRAGVTTMWTNNPVKPYDLNSKSTKIGKSDPFYYVVGYGAYPITVLDHANGLATITNRGLYNKAHFVISVEQKDATGAWKKVGGEQLKPRQTIRQEVADDVNDVLQEISGGLDGGRKATGKTGTWELNEKSSDNAHAWMLGATPQLATAIWVGNVGKEKAIRDKNGDKIQGSSLPKDIWKRFMNDALKGTEELKFPPGTHIGDPEAGNGKKQDSPLCFPGEDCNLPGGPGGNAGGGNGNGPGRRDNTAPTTTQDTNPFTVIPPPGG</sequence>
<feature type="domain" description="Glycosyl transferase family 51" evidence="12">
    <location>
        <begin position="231"/>
        <end position="409"/>
    </location>
</feature>
<keyword evidence="3" id="KW-0328">Glycosyltransferase</keyword>
<dbReference type="SUPFAM" id="SSF56601">
    <property type="entry name" value="beta-lactamase/transpeptidase-like"/>
    <property type="match status" value="1"/>
</dbReference>
<feature type="region of interest" description="Disordered" evidence="9">
    <location>
        <begin position="1"/>
        <end position="119"/>
    </location>
</feature>
<evidence type="ECO:0000256" key="2">
    <source>
        <dbReference type="ARBA" id="ARBA00022670"/>
    </source>
</evidence>
<dbReference type="InterPro" id="IPR001264">
    <property type="entry name" value="Glyco_trans_51"/>
</dbReference>
<dbReference type="Gene3D" id="1.10.3810.10">
    <property type="entry name" value="Biosynthetic peptidoglycan transglycosylase-like"/>
    <property type="match status" value="1"/>
</dbReference>
<evidence type="ECO:0000259" key="11">
    <source>
        <dbReference type="Pfam" id="PF00905"/>
    </source>
</evidence>
<dbReference type="InterPro" id="IPR023346">
    <property type="entry name" value="Lysozyme-like_dom_sf"/>
</dbReference>
<dbReference type="PANTHER" id="PTHR32282:SF34">
    <property type="entry name" value="PENICILLIN-BINDING PROTEIN 1A"/>
    <property type="match status" value="1"/>
</dbReference>
<dbReference type="SUPFAM" id="SSF53955">
    <property type="entry name" value="Lysozyme-like"/>
    <property type="match status" value="1"/>
</dbReference>
<comment type="caution">
    <text evidence="13">The sequence shown here is derived from an EMBL/GenBank/DDBJ whole genome shotgun (WGS) entry which is preliminary data.</text>
</comment>
<evidence type="ECO:0000256" key="8">
    <source>
        <dbReference type="ARBA" id="ARBA00049902"/>
    </source>
</evidence>
<keyword evidence="10" id="KW-0812">Transmembrane</keyword>
<dbReference type="InterPro" id="IPR036950">
    <property type="entry name" value="PBP_transglycosylase"/>
</dbReference>
<evidence type="ECO:0000256" key="3">
    <source>
        <dbReference type="ARBA" id="ARBA00022676"/>
    </source>
</evidence>
<dbReference type="EMBL" id="BONC01000013">
    <property type="protein sequence ID" value="GIF56268.1"/>
    <property type="molecule type" value="Genomic_DNA"/>
</dbReference>
<feature type="region of interest" description="Disordered" evidence="9">
    <location>
        <begin position="137"/>
        <end position="175"/>
    </location>
</feature>
<dbReference type="Proteomes" id="UP000624325">
    <property type="component" value="Unassembled WGS sequence"/>
</dbReference>
<evidence type="ECO:0000256" key="6">
    <source>
        <dbReference type="ARBA" id="ARBA00023268"/>
    </source>
</evidence>
<evidence type="ECO:0000313" key="14">
    <source>
        <dbReference type="Proteomes" id="UP000624325"/>
    </source>
</evidence>
<feature type="compositionally biased region" description="Gly residues" evidence="9">
    <location>
        <begin position="145"/>
        <end position="166"/>
    </location>
</feature>
<evidence type="ECO:0008006" key="15">
    <source>
        <dbReference type="Google" id="ProtNLM"/>
    </source>
</evidence>
<feature type="compositionally biased region" description="Gly residues" evidence="9">
    <location>
        <begin position="864"/>
        <end position="878"/>
    </location>
</feature>
<evidence type="ECO:0000259" key="12">
    <source>
        <dbReference type="Pfam" id="PF00912"/>
    </source>
</evidence>
<proteinExistence type="predicted"/>
<comment type="catalytic activity">
    <reaction evidence="8">
        <text>[GlcNAc-(1-&gt;4)-Mur2Ac(oyl-L-Ala-gamma-D-Glu-L-Lys-D-Ala-D-Ala)](n)-di-trans,octa-cis-undecaprenyl diphosphate + beta-D-GlcNAc-(1-&gt;4)-Mur2Ac(oyl-L-Ala-gamma-D-Glu-L-Lys-D-Ala-D-Ala)-di-trans,octa-cis-undecaprenyl diphosphate = [GlcNAc-(1-&gt;4)-Mur2Ac(oyl-L-Ala-gamma-D-Glu-L-Lys-D-Ala-D-Ala)](n+1)-di-trans,octa-cis-undecaprenyl diphosphate + di-trans,octa-cis-undecaprenyl diphosphate + H(+)</text>
        <dbReference type="Rhea" id="RHEA:23708"/>
        <dbReference type="Rhea" id="RHEA-COMP:9602"/>
        <dbReference type="Rhea" id="RHEA-COMP:9603"/>
        <dbReference type="ChEBI" id="CHEBI:15378"/>
        <dbReference type="ChEBI" id="CHEBI:58405"/>
        <dbReference type="ChEBI" id="CHEBI:60033"/>
        <dbReference type="ChEBI" id="CHEBI:78435"/>
        <dbReference type="EC" id="2.4.99.28"/>
    </reaction>
</comment>
<evidence type="ECO:0000256" key="1">
    <source>
        <dbReference type="ARBA" id="ARBA00022645"/>
    </source>
</evidence>
<keyword evidence="1" id="KW-0121">Carboxypeptidase</keyword>
<keyword evidence="14" id="KW-1185">Reference proteome</keyword>
<evidence type="ECO:0000256" key="9">
    <source>
        <dbReference type="SAM" id="MobiDB-lite"/>
    </source>
</evidence>
<dbReference type="RefSeq" id="WP_344385438.1">
    <property type="nucleotide sequence ID" value="NZ_BAAALU010000003.1"/>
</dbReference>
<dbReference type="InterPro" id="IPR012338">
    <property type="entry name" value="Beta-lactam/transpept-like"/>
</dbReference>
<dbReference type="Pfam" id="PF00912">
    <property type="entry name" value="Transgly"/>
    <property type="match status" value="1"/>
</dbReference>
<feature type="compositionally biased region" description="Polar residues" evidence="9">
    <location>
        <begin position="884"/>
        <end position="895"/>
    </location>
</feature>
<dbReference type="Gene3D" id="3.40.710.10">
    <property type="entry name" value="DD-peptidase/beta-lactamase superfamily"/>
    <property type="match status" value="1"/>
</dbReference>
<name>A0ABQ4C0G7_9ACTN</name>
<evidence type="ECO:0000256" key="7">
    <source>
        <dbReference type="ARBA" id="ARBA00034000"/>
    </source>
</evidence>
<evidence type="ECO:0000256" key="4">
    <source>
        <dbReference type="ARBA" id="ARBA00022679"/>
    </source>
</evidence>
<protein>
    <recommendedName>
        <fullName evidence="15">Penicillin-insensitive transglycosylase</fullName>
    </recommendedName>
</protein>
<dbReference type="Pfam" id="PF00905">
    <property type="entry name" value="Transpeptidase"/>
    <property type="match status" value="1"/>
</dbReference>
<evidence type="ECO:0000313" key="13">
    <source>
        <dbReference type="EMBL" id="GIF56268.1"/>
    </source>
</evidence>
<organism evidence="13 14">
    <name type="scientific">Asanoa iriomotensis</name>
    <dbReference type="NCBI Taxonomy" id="234613"/>
    <lineage>
        <taxon>Bacteria</taxon>
        <taxon>Bacillati</taxon>
        <taxon>Actinomycetota</taxon>
        <taxon>Actinomycetes</taxon>
        <taxon>Micromonosporales</taxon>
        <taxon>Micromonosporaceae</taxon>
        <taxon>Asanoa</taxon>
    </lineage>
</organism>
<keyword evidence="6" id="KW-0511">Multifunctional enzyme</keyword>
<keyword evidence="2" id="KW-0645">Protease</keyword>
<dbReference type="PANTHER" id="PTHR32282">
    <property type="entry name" value="BINDING PROTEIN TRANSPEPTIDASE, PUTATIVE-RELATED"/>
    <property type="match status" value="1"/>
</dbReference>
<keyword evidence="4" id="KW-0808">Transferase</keyword>
<keyword evidence="10" id="KW-1133">Transmembrane helix</keyword>
<feature type="compositionally biased region" description="Low complexity" evidence="9">
    <location>
        <begin position="45"/>
        <end position="119"/>
    </location>
</feature>
<feature type="domain" description="Penicillin-binding protein transpeptidase" evidence="11">
    <location>
        <begin position="517"/>
        <end position="801"/>
    </location>
</feature>
<evidence type="ECO:0000256" key="5">
    <source>
        <dbReference type="ARBA" id="ARBA00022801"/>
    </source>
</evidence>
<keyword evidence="5" id="KW-0378">Hydrolase</keyword>
<reference evidence="13 14" key="1">
    <citation type="submission" date="2021-01" db="EMBL/GenBank/DDBJ databases">
        <title>Whole genome shotgun sequence of Asanoa iriomotensis NBRC 100142.</title>
        <authorList>
            <person name="Komaki H."/>
            <person name="Tamura T."/>
        </authorList>
    </citation>
    <scope>NUCLEOTIDE SEQUENCE [LARGE SCALE GENOMIC DNA]</scope>
    <source>
        <strain evidence="13 14">NBRC 100142</strain>
    </source>
</reference>
<evidence type="ECO:0000256" key="10">
    <source>
        <dbReference type="SAM" id="Phobius"/>
    </source>
</evidence>
<comment type="catalytic activity">
    <reaction evidence="7">
        <text>Preferential cleavage: (Ac)2-L-Lys-D-Ala-|-D-Ala. Also transpeptidation of peptidyl-alanyl moieties that are N-acyl substituents of D-alanine.</text>
        <dbReference type="EC" id="3.4.16.4"/>
    </reaction>
</comment>
<feature type="region of interest" description="Disordered" evidence="9">
    <location>
        <begin position="827"/>
        <end position="903"/>
    </location>
</feature>
<gene>
    <name evidence="13" type="ORF">Air01nite_23630</name>
</gene>
<feature type="transmembrane region" description="Helical" evidence="10">
    <location>
        <begin position="180"/>
        <end position="205"/>
    </location>
</feature>
<dbReference type="InterPro" id="IPR001460">
    <property type="entry name" value="PCN-bd_Tpept"/>
</dbReference>
<accession>A0ABQ4C0G7</accession>
<dbReference type="InterPro" id="IPR050396">
    <property type="entry name" value="Glycosyltr_51/Transpeptidase"/>
</dbReference>
<keyword evidence="10" id="KW-0472">Membrane</keyword>